<dbReference type="AlphaFoldDB" id="Q752K9"/>
<dbReference type="InParanoid" id="Q752K9"/>
<keyword evidence="2" id="KW-0472">Membrane</keyword>
<accession>Q752K9</accession>
<evidence type="ECO:0000256" key="1">
    <source>
        <dbReference type="SAM" id="MobiDB-lite"/>
    </source>
</evidence>
<keyword evidence="2" id="KW-1133">Transmembrane helix</keyword>
<feature type="transmembrane region" description="Helical" evidence="2">
    <location>
        <begin position="181"/>
        <end position="198"/>
    </location>
</feature>
<feature type="transmembrane region" description="Helical" evidence="2">
    <location>
        <begin position="37"/>
        <end position="54"/>
    </location>
</feature>
<feature type="compositionally biased region" description="Low complexity" evidence="1">
    <location>
        <begin position="258"/>
        <end position="272"/>
    </location>
</feature>
<dbReference type="EMBL" id="AE016819">
    <property type="protein sequence ID" value="AAS53936.1"/>
    <property type="molecule type" value="Genomic_DNA"/>
</dbReference>
<feature type="compositionally biased region" description="Basic and acidic residues" evidence="1">
    <location>
        <begin position="232"/>
        <end position="242"/>
    </location>
</feature>
<dbReference type="OMA" id="RCIQLMQ"/>
<feature type="region of interest" description="Disordered" evidence="1">
    <location>
        <begin position="210"/>
        <end position="272"/>
    </location>
</feature>
<proteinExistence type="predicted"/>
<dbReference type="HOGENOM" id="CLU_690831_0_0_1"/>
<keyword evidence="4" id="KW-1185">Reference proteome</keyword>
<evidence type="ECO:0000256" key="2">
    <source>
        <dbReference type="SAM" id="Phobius"/>
    </source>
</evidence>
<protein>
    <submittedName>
        <fullName evidence="3">AFR565Cp</fullName>
    </submittedName>
</protein>
<gene>
    <name evidence="3" type="ORF">AGOS_AFR565C</name>
</gene>
<dbReference type="GeneID" id="4622393"/>
<dbReference type="RefSeq" id="NP_986112.1">
    <property type="nucleotide sequence ID" value="NM_212248.1"/>
</dbReference>
<feature type="compositionally biased region" description="Polar residues" evidence="1">
    <location>
        <begin position="219"/>
        <end position="231"/>
    </location>
</feature>
<sequence length="409" mass="45175">MNLHKTLYNSEGDHYSQLSIQKYITTMSQRSPTRSQYTYLLISFASGILLSWFARSHGSGGSPAAGEYGITAAGVTSALVGFDNFSTCLKSTSLPMQFCYDGFASAASLDAQLRFGKDGGDRYQQCLANVGYMIGSQEGVTKEQLLAGVQRCGAVMQFGSKIGVVKPQFLLSRLIAKLYDMLKFVVVLGILTFQVYLFSGTLFRRRRSTDFEPLDSPGISETPSKVNSATLTREKKPTELPKNRKSLYKSDANGRPKAPSAEPENASPEEPSTNIAKQVISSEPTAQVANKSSQPVVQAKNRVIINCKEKGLVFDMTTKEGVQKWRDYVNRGKSHASPAPEKATAPTQVCLTPLQTQPVDFSRISLYDHNGKAFRRIFVPGLGWITRDRCIQLMQEQGYKENHVRGLDY</sequence>
<dbReference type="Proteomes" id="UP000000591">
    <property type="component" value="Chromosome VI"/>
</dbReference>
<dbReference type="OrthoDB" id="4036433at2759"/>
<evidence type="ECO:0000313" key="4">
    <source>
        <dbReference type="Proteomes" id="UP000000591"/>
    </source>
</evidence>
<keyword evidence="2" id="KW-0812">Transmembrane</keyword>
<organism evidence="3 4">
    <name type="scientific">Eremothecium gossypii (strain ATCC 10895 / CBS 109.51 / FGSC 9923 / NRRL Y-1056)</name>
    <name type="common">Yeast</name>
    <name type="synonym">Ashbya gossypii</name>
    <dbReference type="NCBI Taxonomy" id="284811"/>
    <lineage>
        <taxon>Eukaryota</taxon>
        <taxon>Fungi</taxon>
        <taxon>Dikarya</taxon>
        <taxon>Ascomycota</taxon>
        <taxon>Saccharomycotina</taxon>
        <taxon>Saccharomycetes</taxon>
        <taxon>Saccharomycetales</taxon>
        <taxon>Saccharomycetaceae</taxon>
        <taxon>Eremothecium</taxon>
    </lineage>
</organism>
<reference evidence="3 4" key="1">
    <citation type="journal article" date="2004" name="Science">
        <title>The Ashbya gossypii genome as a tool for mapping the ancient Saccharomyces cerevisiae genome.</title>
        <authorList>
            <person name="Dietrich F.S."/>
            <person name="Voegeli S."/>
            <person name="Brachat S."/>
            <person name="Lerch A."/>
            <person name="Gates K."/>
            <person name="Steiner S."/>
            <person name="Mohr C."/>
            <person name="Pohlmann R."/>
            <person name="Luedi P."/>
            <person name="Choi S."/>
            <person name="Wing R.A."/>
            <person name="Flavier A."/>
            <person name="Gaffney T.D."/>
            <person name="Philippsen P."/>
        </authorList>
    </citation>
    <scope>NUCLEOTIDE SEQUENCE [LARGE SCALE GENOMIC DNA]</scope>
    <source>
        <strain evidence="4">ATCC 10895 / CBS 109.51 / FGSC 9923 / NRRL Y-1056</strain>
    </source>
</reference>
<name>Q752K9_EREGS</name>
<evidence type="ECO:0000313" key="3">
    <source>
        <dbReference type="EMBL" id="AAS53936.1"/>
    </source>
</evidence>
<dbReference type="KEGG" id="ago:AGOS_AFR565C"/>
<reference evidence="4" key="2">
    <citation type="journal article" date="2013" name="G3 (Bethesda)">
        <title>Genomes of Ashbya fungi isolated from insects reveal four mating-type loci, numerous translocations, lack of transposons, and distinct gene duplications.</title>
        <authorList>
            <person name="Dietrich F.S."/>
            <person name="Voegeli S."/>
            <person name="Kuo S."/>
            <person name="Philippsen P."/>
        </authorList>
    </citation>
    <scope>GENOME REANNOTATION</scope>
    <source>
        <strain evidence="4">ATCC 10895 / CBS 109.51 / FGSC 9923 / NRRL Y-1056</strain>
    </source>
</reference>